<sequence>MDGNKFIAFTPLCLAVEFYGPLTYSDSFDTNSMILEITMLNPENQPNEYLNDATPMSDMINLDAVKIEYRKVS</sequence>
<name>K0TBU3_THAOC</name>
<protein>
    <submittedName>
        <fullName evidence="1">Uncharacterized protein</fullName>
    </submittedName>
</protein>
<dbReference type="AlphaFoldDB" id="K0TBU3"/>
<evidence type="ECO:0000313" key="1">
    <source>
        <dbReference type="EMBL" id="EJK67967.1"/>
    </source>
</evidence>
<proteinExistence type="predicted"/>
<feature type="non-terminal residue" evidence="1">
    <location>
        <position position="73"/>
    </location>
</feature>
<organism evidence="1 2">
    <name type="scientific">Thalassiosira oceanica</name>
    <name type="common">Marine diatom</name>
    <dbReference type="NCBI Taxonomy" id="159749"/>
    <lineage>
        <taxon>Eukaryota</taxon>
        <taxon>Sar</taxon>
        <taxon>Stramenopiles</taxon>
        <taxon>Ochrophyta</taxon>
        <taxon>Bacillariophyta</taxon>
        <taxon>Coscinodiscophyceae</taxon>
        <taxon>Thalassiosirophycidae</taxon>
        <taxon>Thalassiosirales</taxon>
        <taxon>Thalassiosiraceae</taxon>
        <taxon>Thalassiosira</taxon>
    </lineage>
</organism>
<evidence type="ECO:0000313" key="2">
    <source>
        <dbReference type="Proteomes" id="UP000266841"/>
    </source>
</evidence>
<accession>K0TBU3</accession>
<keyword evidence="2" id="KW-1185">Reference proteome</keyword>
<reference evidence="1 2" key="1">
    <citation type="journal article" date="2012" name="Genome Biol.">
        <title>Genome and low-iron response of an oceanic diatom adapted to chronic iron limitation.</title>
        <authorList>
            <person name="Lommer M."/>
            <person name="Specht M."/>
            <person name="Roy A.S."/>
            <person name="Kraemer L."/>
            <person name="Andreson R."/>
            <person name="Gutowska M.A."/>
            <person name="Wolf J."/>
            <person name="Bergner S.V."/>
            <person name="Schilhabel M.B."/>
            <person name="Klostermeier U.C."/>
            <person name="Beiko R.G."/>
            <person name="Rosenstiel P."/>
            <person name="Hippler M."/>
            <person name="Laroche J."/>
        </authorList>
    </citation>
    <scope>NUCLEOTIDE SEQUENCE [LARGE SCALE GENOMIC DNA]</scope>
    <source>
        <strain evidence="1 2">CCMP1005</strain>
    </source>
</reference>
<comment type="caution">
    <text evidence="1">The sequence shown here is derived from an EMBL/GenBank/DDBJ whole genome shotgun (WGS) entry which is preliminary data.</text>
</comment>
<dbReference type="Proteomes" id="UP000266841">
    <property type="component" value="Unassembled WGS sequence"/>
</dbReference>
<gene>
    <name evidence="1" type="ORF">THAOC_10913</name>
</gene>
<dbReference type="EMBL" id="AGNL01012289">
    <property type="protein sequence ID" value="EJK67967.1"/>
    <property type="molecule type" value="Genomic_DNA"/>
</dbReference>